<feature type="transmembrane region" description="Helical" evidence="1">
    <location>
        <begin position="7"/>
        <end position="33"/>
    </location>
</feature>
<organism evidence="2 3">
    <name type="scientific">Leisingera daeponensis</name>
    <dbReference type="NCBI Taxonomy" id="405746"/>
    <lineage>
        <taxon>Bacteria</taxon>
        <taxon>Pseudomonadati</taxon>
        <taxon>Pseudomonadota</taxon>
        <taxon>Alphaproteobacteria</taxon>
        <taxon>Rhodobacterales</taxon>
        <taxon>Roseobacteraceae</taxon>
        <taxon>Leisingera</taxon>
    </lineage>
</organism>
<evidence type="ECO:0000256" key="1">
    <source>
        <dbReference type="SAM" id="Phobius"/>
    </source>
</evidence>
<name>A0ABS7NKQ5_9RHOB</name>
<dbReference type="RefSeq" id="WP_222509726.1">
    <property type="nucleotide sequence ID" value="NZ_JAHVJA010000013.1"/>
</dbReference>
<keyword evidence="3" id="KW-1185">Reference proteome</keyword>
<keyword evidence="1" id="KW-0472">Membrane</keyword>
<proteinExistence type="predicted"/>
<gene>
    <name evidence="2" type="ORF">KUV26_20190</name>
</gene>
<accession>A0ABS7NKQ5</accession>
<dbReference type="Proteomes" id="UP000766629">
    <property type="component" value="Unassembled WGS sequence"/>
</dbReference>
<keyword evidence="1" id="KW-1133">Transmembrane helix</keyword>
<comment type="caution">
    <text evidence="2">The sequence shown here is derived from an EMBL/GenBank/DDBJ whole genome shotgun (WGS) entry which is preliminary data.</text>
</comment>
<protein>
    <submittedName>
        <fullName evidence="2">Uncharacterized protein</fullName>
    </submittedName>
</protein>
<sequence>MRLVRRILATLTIGPVVLWLLSIAFVILLGFGFDCEIHEGFTNPCVVLGRDLGETAYTMGILAAWGPLIFGPVTMGAGLLWAIAVMIDRYRSRPRR</sequence>
<evidence type="ECO:0000313" key="2">
    <source>
        <dbReference type="EMBL" id="MBY6141767.1"/>
    </source>
</evidence>
<evidence type="ECO:0000313" key="3">
    <source>
        <dbReference type="Proteomes" id="UP000766629"/>
    </source>
</evidence>
<feature type="transmembrane region" description="Helical" evidence="1">
    <location>
        <begin position="62"/>
        <end position="87"/>
    </location>
</feature>
<keyword evidence="1" id="KW-0812">Transmembrane</keyword>
<dbReference type="EMBL" id="JAHVJA010000013">
    <property type="protein sequence ID" value="MBY6141767.1"/>
    <property type="molecule type" value="Genomic_DNA"/>
</dbReference>
<reference evidence="2 3" key="1">
    <citation type="submission" date="2021-06" db="EMBL/GenBank/DDBJ databases">
        <title>50 bacteria genomes isolated from Dapeng, Shenzhen, China.</title>
        <authorList>
            <person name="Zheng W."/>
            <person name="Yu S."/>
            <person name="Huang Y."/>
        </authorList>
    </citation>
    <scope>NUCLEOTIDE SEQUENCE [LARGE SCALE GENOMIC DNA]</scope>
    <source>
        <strain evidence="2 3">DP1N14-2</strain>
    </source>
</reference>